<organism evidence="1 2">
    <name type="scientific">Seiridium cardinale</name>
    <dbReference type="NCBI Taxonomy" id="138064"/>
    <lineage>
        <taxon>Eukaryota</taxon>
        <taxon>Fungi</taxon>
        <taxon>Dikarya</taxon>
        <taxon>Ascomycota</taxon>
        <taxon>Pezizomycotina</taxon>
        <taxon>Sordariomycetes</taxon>
        <taxon>Xylariomycetidae</taxon>
        <taxon>Amphisphaeriales</taxon>
        <taxon>Sporocadaceae</taxon>
        <taxon>Seiridium</taxon>
    </lineage>
</organism>
<keyword evidence="2" id="KW-1185">Reference proteome</keyword>
<sequence length="226" mass="26639">MSSTRSQSFQLASDEEFDLFHIRRYMIKHSLAEGLDKAYESRLYLDFIALWGLFQDILLLAVYRRPQGCSDLFRQRLDEFVDDALQQWAVIFIEGMNYHECVVPHRKRSGHHCECQINQFSDWLDDVTCSIDELSGIHSVFQAGNGDGDEWFGRMEADFKSKYRHNKDLYRKKIDSLDRLAGRTSGLMCRTFLGESYTERRRRLDIFNSMASRLHDEDERQRAGKQ</sequence>
<evidence type="ECO:0000313" key="1">
    <source>
        <dbReference type="EMBL" id="KAK9776335.1"/>
    </source>
</evidence>
<reference evidence="1 2" key="1">
    <citation type="submission" date="2024-02" db="EMBL/GenBank/DDBJ databases">
        <title>First draft genome assembly of two strains of Seiridium cardinale.</title>
        <authorList>
            <person name="Emiliani G."/>
            <person name="Scali E."/>
        </authorList>
    </citation>
    <scope>NUCLEOTIDE SEQUENCE [LARGE SCALE GENOMIC DNA]</scope>
    <source>
        <strain evidence="1 2">BM-138-000479</strain>
    </source>
</reference>
<proteinExistence type="predicted"/>
<comment type="caution">
    <text evidence="1">The sequence shown here is derived from an EMBL/GenBank/DDBJ whole genome shotgun (WGS) entry which is preliminary data.</text>
</comment>
<dbReference type="Proteomes" id="UP001465668">
    <property type="component" value="Unassembled WGS sequence"/>
</dbReference>
<gene>
    <name evidence="1" type="ORF">SCAR479_06947</name>
</gene>
<protein>
    <submittedName>
        <fullName evidence="1">Uncharacterized protein</fullName>
    </submittedName>
</protein>
<name>A0ABR2XRW8_9PEZI</name>
<accession>A0ABR2XRW8</accession>
<evidence type="ECO:0000313" key="2">
    <source>
        <dbReference type="Proteomes" id="UP001465668"/>
    </source>
</evidence>
<dbReference type="EMBL" id="JARVKM010000028">
    <property type="protein sequence ID" value="KAK9776335.1"/>
    <property type="molecule type" value="Genomic_DNA"/>
</dbReference>